<evidence type="ECO:0000313" key="2">
    <source>
        <dbReference type="EMBL" id="OLQ00836.1"/>
    </source>
</evidence>
<name>A0A1Q9E082_SYMMI</name>
<dbReference type="EMBL" id="LSRX01000314">
    <property type="protein sequence ID" value="OLQ00836.1"/>
    <property type="molecule type" value="Genomic_DNA"/>
</dbReference>
<feature type="region of interest" description="Disordered" evidence="1">
    <location>
        <begin position="60"/>
        <end position="104"/>
    </location>
</feature>
<evidence type="ECO:0000313" key="3">
    <source>
        <dbReference type="Proteomes" id="UP000186817"/>
    </source>
</evidence>
<sequence>MPCAIRKHLARFTASPSRGTFGKSAAPSPAGRGQLRVAFLLGSVQAAALLRKKARLRARAAPVLDEEEEDDLQEEDADDGDDSDDDYDDYEDDPNYEGPWQPSGRTRALGVSFPVSIPNGSMREFLRVPSFLPALKKETLQSAKFKQRVWDIVRHRRVFEIRETGQGKLLSYVFPGEVISKVEMDPATSWEEARMLMTPGLKDLLKKGRLRLGEINVGSAVQACLAVRTSKSPLSSRWQQALMLFRTASTKRVRVMPALGLASLLWHHALLRTLGGSSLVYAASSTFWARVFSPRLFKFALLMKLSFPKPLAFPFRFPKPLAFVFGFPKPLSFDDLAATSGSFSFFFKTPVHTSMGGILQRVAEEAHRLLHALARTIWLRDPSALEDEVLVTATAVANDIVARARAAGDARLRQGRP</sequence>
<dbReference type="Proteomes" id="UP000186817">
    <property type="component" value="Unassembled WGS sequence"/>
</dbReference>
<dbReference type="AlphaFoldDB" id="A0A1Q9E082"/>
<keyword evidence="3" id="KW-1185">Reference proteome</keyword>
<organism evidence="2 3">
    <name type="scientific">Symbiodinium microadriaticum</name>
    <name type="common">Dinoflagellate</name>
    <name type="synonym">Zooxanthella microadriatica</name>
    <dbReference type="NCBI Taxonomy" id="2951"/>
    <lineage>
        <taxon>Eukaryota</taxon>
        <taxon>Sar</taxon>
        <taxon>Alveolata</taxon>
        <taxon>Dinophyceae</taxon>
        <taxon>Suessiales</taxon>
        <taxon>Symbiodiniaceae</taxon>
        <taxon>Symbiodinium</taxon>
    </lineage>
</organism>
<evidence type="ECO:0000256" key="1">
    <source>
        <dbReference type="SAM" id="MobiDB-lite"/>
    </source>
</evidence>
<accession>A0A1Q9E082</accession>
<reference evidence="2 3" key="1">
    <citation type="submission" date="2016-02" db="EMBL/GenBank/DDBJ databases">
        <title>Genome analysis of coral dinoflagellate symbionts highlights evolutionary adaptations to a symbiotic lifestyle.</title>
        <authorList>
            <person name="Aranda M."/>
            <person name="Li Y."/>
            <person name="Liew Y.J."/>
            <person name="Baumgarten S."/>
            <person name="Simakov O."/>
            <person name="Wilson M."/>
            <person name="Piel J."/>
            <person name="Ashoor H."/>
            <person name="Bougouffa S."/>
            <person name="Bajic V.B."/>
            <person name="Ryu T."/>
            <person name="Ravasi T."/>
            <person name="Bayer T."/>
            <person name="Micklem G."/>
            <person name="Kim H."/>
            <person name="Bhak J."/>
            <person name="Lajeunesse T.C."/>
            <person name="Voolstra C.R."/>
        </authorList>
    </citation>
    <scope>NUCLEOTIDE SEQUENCE [LARGE SCALE GENOMIC DNA]</scope>
    <source>
        <strain evidence="2 3">CCMP2467</strain>
    </source>
</reference>
<feature type="compositionally biased region" description="Acidic residues" evidence="1">
    <location>
        <begin position="64"/>
        <end position="95"/>
    </location>
</feature>
<gene>
    <name evidence="2" type="ORF">AK812_SmicGene16479</name>
</gene>
<dbReference type="OrthoDB" id="406868at2759"/>
<comment type="caution">
    <text evidence="2">The sequence shown here is derived from an EMBL/GenBank/DDBJ whole genome shotgun (WGS) entry which is preliminary data.</text>
</comment>
<protein>
    <submittedName>
        <fullName evidence="2">Uncharacterized protein</fullName>
    </submittedName>
</protein>
<proteinExistence type="predicted"/>